<sequence length="89" mass="10114">MVENPKSKDGSMNLTGTIRRHLAESLRFPQYAGLATAARTYVCKKTLENFNIRARHCNNTDGSFTRKMQAYARVMLRTCNITSKTCQHS</sequence>
<dbReference type="Proteomes" id="UP001152562">
    <property type="component" value="Unassembled WGS sequence"/>
</dbReference>
<dbReference type="EMBL" id="CALOZG010000003">
    <property type="protein sequence ID" value="CAH4006277.1"/>
    <property type="molecule type" value="Genomic_DNA"/>
</dbReference>
<proteinExistence type="predicted"/>
<dbReference type="AlphaFoldDB" id="A0A9P0T6G2"/>
<organism evidence="1 2">
    <name type="scientific">Pieris brassicae</name>
    <name type="common">White butterfly</name>
    <name type="synonym">Large white butterfly</name>
    <dbReference type="NCBI Taxonomy" id="7116"/>
    <lineage>
        <taxon>Eukaryota</taxon>
        <taxon>Metazoa</taxon>
        <taxon>Ecdysozoa</taxon>
        <taxon>Arthropoda</taxon>
        <taxon>Hexapoda</taxon>
        <taxon>Insecta</taxon>
        <taxon>Pterygota</taxon>
        <taxon>Neoptera</taxon>
        <taxon>Endopterygota</taxon>
        <taxon>Lepidoptera</taxon>
        <taxon>Glossata</taxon>
        <taxon>Ditrysia</taxon>
        <taxon>Papilionoidea</taxon>
        <taxon>Pieridae</taxon>
        <taxon>Pierinae</taxon>
        <taxon>Pieris</taxon>
    </lineage>
</organism>
<protein>
    <submittedName>
        <fullName evidence="1">Uncharacterized protein</fullName>
    </submittedName>
</protein>
<keyword evidence="2" id="KW-1185">Reference proteome</keyword>
<name>A0A9P0T6G2_PIEBR</name>
<evidence type="ECO:0000313" key="2">
    <source>
        <dbReference type="Proteomes" id="UP001152562"/>
    </source>
</evidence>
<evidence type="ECO:0000313" key="1">
    <source>
        <dbReference type="EMBL" id="CAH4006277.1"/>
    </source>
</evidence>
<gene>
    <name evidence="1" type="ORF">PIBRA_LOCUS2946</name>
</gene>
<accession>A0A9P0T6G2</accession>
<comment type="caution">
    <text evidence="1">The sequence shown here is derived from an EMBL/GenBank/DDBJ whole genome shotgun (WGS) entry which is preliminary data.</text>
</comment>
<reference evidence="1" key="1">
    <citation type="submission" date="2022-05" db="EMBL/GenBank/DDBJ databases">
        <authorList>
            <person name="Okamura Y."/>
        </authorList>
    </citation>
    <scope>NUCLEOTIDE SEQUENCE</scope>
</reference>